<dbReference type="InterPro" id="IPR029063">
    <property type="entry name" value="SAM-dependent_MTases_sf"/>
</dbReference>
<dbReference type="CDD" id="cd02440">
    <property type="entry name" value="AdoMet_MTases"/>
    <property type="match status" value="1"/>
</dbReference>
<reference evidence="6" key="3">
    <citation type="submission" date="2021-06" db="EMBL/GenBank/DDBJ databases">
        <title>Genomic Description and Analysis of Intracellular Bacteria, Candidatus Berkiella cookevillensis and Candidatus Berkiella aquae.</title>
        <authorList>
            <person name="Kidane D.T."/>
            <person name="Mehari Y.T."/>
            <person name="Rice F.C."/>
            <person name="Arivett B.A."/>
            <person name="Farone A.L."/>
            <person name="Berk S.G."/>
            <person name="Farone M.B."/>
        </authorList>
    </citation>
    <scope>NUCLEOTIDE SEQUENCE</scope>
    <source>
        <strain evidence="6">HT99</strain>
    </source>
</reference>
<accession>A0A0Q9YX88</accession>
<keyword evidence="5" id="KW-0489">Methyltransferase</keyword>
<dbReference type="Pfam" id="PF13649">
    <property type="entry name" value="Methyltransf_25"/>
    <property type="match status" value="1"/>
</dbReference>
<evidence type="ECO:0000313" key="6">
    <source>
        <dbReference type="EMBL" id="MCS5712445.1"/>
    </source>
</evidence>
<dbReference type="PANTHER" id="PTHR43861">
    <property type="entry name" value="TRANS-ACONITATE 2-METHYLTRANSFERASE-RELATED"/>
    <property type="match status" value="1"/>
</dbReference>
<dbReference type="RefSeq" id="WP_075065407.1">
    <property type="nucleotide sequence ID" value="NZ_LKAJ02000001.1"/>
</dbReference>
<name>A0A0Q9YX88_9GAMM</name>
<dbReference type="GO" id="GO:0008757">
    <property type="term" value="F:S-adenosylmethionine-dependent methyltransferase activity"/>
    <property type="evidence" value="ECO:0007669"/>
    <property type="project" value="InterPro"/>
</dbReference>
<dbReference type="GO" id="GO:0032259">
    <property type="term" value="P:methylation"/>
    <property type="evidence" value="ECO:0007669"/>
    <property type="project" value="UniProtKB-KW"/>
</dbReference>
<sequence length="560" mass="64518">MNKLQQLIYNNGERLIPYISHDDSELVRHRSSYVFFYNVMQSDSQKNRDDISIIDLGFGCGYGTAILSSLPRSKITGVDISPECEIFANQYYYRNNVEYIIDDLSTFMPNMALYDYVVSRGVLEHVPHGLKLIEKIKFNHRIMIDVPYDETPGNEHHVLTGIKEDDFAHLDNIEIFYEDLEGRIYLQDQKPQKPNMIMIVISDPKLPKVSSLFNFPIAPINNNELETLNLDKVIKKKHYFEKPIELLNAVEKAIKESDVVLDIGCGIRPMNYFKPKLHILVEPHQEYIDILTYRNSGDKSVISLQQNALQALTQLADQSVDSIFLLDVIEHINKEEGLKIIQACERVAREQIVIFTPLGFMPQHVHEEDAWGLNGGKLQEHISGWTPADFGTDWAMYICNDFHAADANGLSLKKPFGAFFAIRDCNPKHCPTPEKLGKLRIPIFSAFDSHRLHKENIGYQQQYVTKDQECNGLYDKIQSLEQINQTLESELNNQTNYLNNQIKYLNNQVDSLNILNQQHERTIKSWQTAYQAILNSKSIRFVKFLKKLNFLSLAKQETAS</sequence>
<gene>
    <name evidence="5" type="ORF">HT99x_00776</name>
    <name evidence="6" type="ORF">HT99x_013465</name>
</gene>
<evidence type="ECO:0000256" key="1">
    <source>
        <dbReference type="ARBA" id="ARBA00022679"/>
    </source>
</evidence>
<reference evidence="6" key="2">
    <citation type="journal article" date="2016" name="Genome Announc.">
        <title>Draft Genome Sequences of Two Novel Amoeba-Resistant Intranuclear Bacteria, 'Candidatus Berkiella cookevillensis' and 'Candidatus Berkiella aquae'.</title>
        <authorList>
            <person name="Mehari Y.T."/>
            <person name="Arivett B.A."/>
            <person name="Farone A.L."/>
            <person name="Gunderson J.H."/>
            <person name="Farone M.B."/>
        </authorList>
    </citation>
    <scope>NUCLEOTIDE SEQUENCE</scope>
    <source>
        <strain evidence="6">HT99</strain>
    </source>
</reference>
<evidence type="ECO:0000313" key="5">
    <source>
        <dbReference type="EMBL" id="KRG22354.1"/>
    </source>
</evidence>
<dbReference type="Proteomes" id="UP000051497">
    <property type="component" value="Unassembled WGS sequence"/>
</dbReference>
<dbReference type="InterPro" id="IPR013216">
    <property type="entry name" value="Methyltransf_11"/>
</dbReference>
<feature type="coiled-coil region" evidence="2">
    <location>
        <begin position="470"/>
        <end position="522"/>
    </location>
</feature>
<evidence type="ECO:0000256" key="2">
    <source>
        <dbReference type="SAM" id="Coils"/>
    </source>
</evidence>
<dbReference type="EMBL" id="LKAJ01000002">
    <property type="protein sequence ID" value="KRG22354.1"/>
    <property type="molecule type" value="Genomic_DNA"/>
</dbReference>
<dbReference type="AlphaFoldDB" id="A0A0Q9YX88"/>
<feature type="domain" description="Methyltransferase type 11" evidence="3">
    <location>
        <begin position="261"/>
        <end position="350"/>
    </location>
</feature>
<dbReference type="SUPFAM" id="SSF53335">
    <property type="entry name" value="S-adenosyl-L-methionine-dependent methyltransferases"/>
    <property type="match status" value="2"/>
</dbReference>
<feature type="domain" description="Methyltransferase" evidence="4">
    <location>
        <begin position="53"/>
        <end position="128"/>
    </location>
</feature>
<evidence type="ECO:0000259" key="4">
    <source>
        <dbReference type="Pfam" id="PF13649"/>
    </source>
</evidence>
<keyword evidence="7" id="KW-1185">Reference proteome</keyword>
<keyword evidence="2" id="KW-0175">Coiled coil</keyword>
<evidence type="ECO:0000313" key="7">
    <source>
        <dbReference type="Proteomes" id="UP000051497"/>
    </source>
</evidence>
<dbReference type="Pfam" id="PF08241">
    <property type="entry name" value="Methyltransf_11"/>
    <property type="match status" value="1"/>
</dbReference>
<comment type="caution">
    <text evidence="5">The sequence shown here is derived from an EMBL/GenBank/DDBJ whole genome shotgun (WGS) entry which is preliminary data.</text>
</comment>
<keyword evidence="5" id="KW-0830">Ubiquinone</keyword>
<protein>
    <submittedName>
        <fullName evidence="5">Bifunctional 3-demethylubiquinone-9 3-methyltransferase/ 2-octaprenyl-6-hydroxy phenol methylase</fullName>
    </submittedName>
    <submittedName>
        <fullName evidence="6">Class I SAM-dependent methyltransferase</fullName>
    </submittedName>
</protein>
<dbReference type="Gene3D" id="3.40.50.150">
    <property type="entry name" value="Vaccinia Virus protein VP39"/>
    <property type="match status" value="2"/>
</dbReference>
<proteinExistence type="predicted"/>
<organism evidence="5">
    <name type="scientific">Candidatus Berkiella aquae</name>
    <dbReference type="NCBI Taxonomy" id="295108"/>
    <lineage>
        <taxon>Bacteria</taxon>
        <taxon>Pseudomonadati</taxon>
        <taxon>Pseudomonadota</taxon>
        <taxon>Gammaproteobacteria</taxon>
        <taxon>Candidatus Berkiellales</taxon>
        <taxon>Candidatus Berkiellaceae</taxon>
        <taxon>Candidatus Berkiella</taxon>
    </lineage>
</organism>
<dbReference type="InterPro" id="IPR041698">
    <property type="entry name" value="Methyltransf_25"/>
</dbReference>
<reference evidence="5" key="1">
    <citation type="submission" date="2015-09" db="EMBL/GenBank/DDBJ databases">
        <title>Draft Genome Sequences of Two Novel Amoeba-resistant Intranuclear Bacteria, Candidatus Berkiella cookevillensis and Candidatus Berkiella aquae.</title>
        <authorList>
            <person name="Mehari Y.T."/>
            <person name="Arivett B.A."/>
            <person name="Farone A.L."/>
            <person name="Gunderson J.H."/>
            <person name="Farone M.B."/>
        </authorList>
    </citation>
    <scope>NUCLEOTIDE SEQUENCE [LARGE SCALE GENOMIC DNA]</scope>
    <source>
        <strain evidence="5">HT99</strain>
    </source>
</reference>
<keyword evidence="1 5" id="KW-0808">Transferase</keyword>
<evidence type="ECO:0000259" key="3">
    <source>
        <dbReference type="Pfam" id="PF08241"/>
    </source>
</evidence>
<dbReference type="STRING" id="295108.HT99x_00776"/>
<dbReference type="EMBL" id="LKAJ02000001">
    <property type="protein sequence ID" value="MCS5712445.1"/>
    <property type="molecule type" value="Genomic_DNA"/>
</dbReference>
<dbReference type="OrthoDB" id="9801609at2"/>